<dbReference type="RefSeq" id="WP_153548470.1">
    <property type="nucleotide sequence ID" value="NZ_WIXK01000006.1"/>
</dbReference>
<evidence type="ECO:0000313" key="2">
    <source>
        <dbReference type="Proteomes" id="UP000436694"/>
    </source>
</evidence>
<organism evidence="1 2">
    <name type="scientific">Tritonibacter aquimaris</name>
    <dbReference type="NCBI Taxonomy" id="2663379"/>
    <lineage>
        <taxon>Bacteria</taxon>
        <taxon>Pseudomonadati</taxon>
        <taxon>Pseudomonadota</taxon>
        <taxon>Alphaproteobacteria</taxon>
        <taxon>Rhodobacterales</taxon>
        <taxon>Paracoccaceae</taxon>
        <taxon>Tritonibacter</taxon>
    </lineage>
</organism>
<keyword evidence="2" id="KW-1185">Reference proteome</keyword>
<proteinExistence type="predicted"/>
<dbReference type="AlphaFoldDB" id="A0A844AVR7"/>
<dbReference type="PROSITE" id="PS51257">
    <property type="entry name" value="PROKAR_LIPOPROTEIN"/>
    <property type="match status" value="1"/>
</dbReference>
<reference evidence="1 2" key="1">
    <citation type="submission" date="2019-10" db="EMBL/GenBank/DDBJ databases">
        <title>Epibacterium sp. nov., isolated from seawater.</title>
        <authorList>
            <person name="Zhang X."/>
            <person name="Li N."/>
        </authorList>
    </citation>
    <scope>NUCLEOTIDE SEQUENCE [LARGE SCALE GENOMIC DNA]</scope>
    <source>
        <strain evidence="1 2">SM1969</strain>
    </source>
</reference>
<sequence>MIRRWAVKGMAAIAVIMLGMQPVLALSCLPSGITDSYLKAANSDSSYNVIKGRLRFDQVSLDRRLQKLRNDQRGGSIVVAARLQGQALGAAGFTIPANVKLRLQLRCLGPWCPGATSDQDVIVFAKQVGEQLSVEIDACAGDLHPLTEEAERAVLSCHSGGECLALKDLFEREHSGKK</sequence>
<protein>
    <submittedName>
        <fullName evidence="1">Uncharacterized protein</fullName>
    </submittedName>
</protein>
<accession>A0A844AVR7</accession>
<gene>
    <name evidence="1" type="ORF">GG681_13100</name>
</gene>
<dbReference type="EMBL" id="WIXK01000006">
    <property type="protein sequence ID" value="MQY43578.1"/>
    <property type="molecule type" value="Genomic_DNA"/>
</dbReference>
<comment type="caution">
    <text evidence="1">The sequence shown here is derived from an EMBL/GenBank/DDBJ whole genome shotgun (WGS) entry which is preliminary data.</text>
</comment>
<evidence type="ECO:0000313" key="1">
    <source>
        <dbReference type="EMBL" id="MQY43578.1"/>
    </source>
</evidence>
<dbReference type="Proteomes" id="UP000436694">
    <property type="component" value="Unassembled WGS sequence"/>
</dbReference>
<name>A0A844AVR7_9RHOB</name>